<reference evidence="4" key="2">
    <citation type="submission" date="2025-08" db="UniProtKB">
        <authorList>
            <consortium name="RefSeq"/>
        </authorList>
    </citation>
    <scope>IDENTIFICATION</scope>
    <source>
        <tissue evidence="4">Leaf</tissue>
    </source>
</reference>
<reference evidence="3" key="1">
    <citation type="journal article" date="2014" name="Nat. Commun.">
        <title>The emerging biofuel crop Camelina sativa retains a highly undifferentiated hexaploid genome structure.</title>
        <authorList>
            <person name="Kagale S."/>
            <person name="Koh C."/>
            <person name="Nixon J."/>
            <person name="Bollina V."/>
            <person name="Clarke W.E."/>
            <person name="Tuteja R."/>
            <person name="Spillane C."/>
            <person name="Robinson S.J."/>
            <person name="Links M.G."/>
            <person name="Clarke C."/>
            <person name="Higgins E.E."/>
            <person name="Huebert T."/>
            <person name="Sharpe A.G."/>
            <person name="Parkin I.A."/>
        </authorList>
    </citation>
    <scope>NUCLEOTIDE SEQUENCE [LARGE SCALE GENOMIC DNA]</scope>
    <source>
        <strain evidence="3">cv. DH55</strain>
    </source>
</reference>
<organism evidence="3 4">
    <name type="scientific">Camelina sativa</name>
    <name type="common">False flax</name>
    <name type="synonym">Myagrum sativum</name>
    <dbReference type="NCBI Taxonomy" id="90675"/>
    <lineage>
        <taxon>Eukaryota</taxon>
        <taxon>Viridiplantae</taxon>
        <taxon>Streptophyta</taxon>
        <taxon>Embryophyta</taxon>
        <taxon>Tracheophyta</taxon>
        <taxon>Spermatophyta</taxon>
        <taxon>Magnoliopsida</taxon>
        <taxon>eudicotyledons</taxon>
        <taxon>Gunneridae</taxon>
        <taxon>Pentapetalae</taxon>
        <taxon>rosids</taxon>
        <taxon>malvids</taxon>
        <taxon>Brassicales</taxon>
        <taxon>Brassicaceae</taxon>
        <taxon>Camelineae</taxon>
        <taxon>Camelina</taxon>
    </lineage>
</organism>
<evidence type="ECO:0000313" key="3">
    <source>
        <dbReference type="Proteomes" id="UP000694864"/>
    </source>
</evidence>
<keyword evidence="1" id="KW-0472">Membrane</keyword>
<evidence type="ECO:0000313" key="4">
    <source>
        <dbReference type="RefSeq" id="XP_010436840.1"/>
    </source>
</evidence>
<accession>A0ABM0U6V0</accession>
<dbReference type="PANTHER" id="PTHR21385">
    <property type="entry name" value="ZINC FINGER PROTEIN-RELATED"/>
    <property type="match status" value="1"/>
</dbReference>
<name>A0ABM0U6V0_CAMSA</name>
<feature type="domain" description="C2H2-type" evidence="2">
    <location>
        <begin position="135"/>
        <end position="156"/>
    </location>
</feature>
<dbReference type="InterPro" id="IPR013087">
    <property type="entry name" value="Znf_C2H2_type"/>
</dbReference>
<evidence type="ECO:0000256" key="1">
    <source>
        <dbReference type="SAM" id="Phobius"/>
    </source>
</evidence>
<feature type="transmembrane region" description="Helical" evidence="1">
    <location>
        <begin position="253"/>
        <end position="274"/>
    </location>
</feature>
<keyword evidence="3" id="KW-1185">Reference proteome</keyword>
<evidence type="ECO:0000259" key="2">
    <source>
        <dbReference type="PROSITE" id="PS00028"/>
    </source>
</evidence>
<feature type="transmembrane region" description="Helical" evidence="1">
    <location>
        <begin position="12"/>
        <end position="33"/>
    </location>
</feature>
<gene>
    <name evidence="4" type="primary">LOC104720660</name>
</gene>
<proteinExistence type="predicted"/>
<keyword evidence="1" id="KW-1133">Transmembrane helix</keyword>
<protein>
    <submittedName>
        <fullName evidence="4">Uncharacterized protein LOC104720660</fullName>
    </submittedName>
</protein>
<dbReference type="RefSeq" id="XP_010436840.1">
    <property type="nucleotide sequence ID" value="XM_010438538.2"/>
</dbReference>
<keyword evidence="1" id="KW-0812">Transmembrane</keyword>
<dbReference type="PANTHER" id="PTHR21385:SF5">
    <property type="entry name" value="C2H2-TYPE DOMAIN-CONTAINING PROTEIN"/>
    <property type="match status" value="1"/>
</dbReference>
<dbReference type="PROSITE" id="PS00028">
    <property type="entry name" value="ZINC_FINGER_C2H2_1"/>
    <property type="match status" value="1"/>
</dbReference>
<dbReference type="Proteomes" id="UP000694864">
    <property type="component" value="Chromosome 10"/>
</dbReference>
<sequence>MERSNWRCPSRFILLFFFISSQFWGFSLPISVVQQNLELIRYIFGILLRILEKSLLWFKFVKLGEDGSIEDGSHEVHCSRERSRVAWNIIQEYLMPYVEKERYQLPSGCRVHRDNDIYREQEEHKVHSDINEWRCGFCKKSFYEEKYLDKHFDSRHYNLLNVSHGKCLADLCGALHCDLVVGTPRLKSKCNPAAAARNQHLCESLANSCFPVNKGPSANRLHDFFLRQFCDAHTCSGGSRPLSKKPKKRNMKYFIFSIITLILLLLYYSFVYLFRRGLKGGSQELKRIRHIGLKKKPS</sequence>
<dbReference type="GeneID" id="104720660"/>